<comment type="caution">
    <text evidence="2">The sequence shown here is derived from an EMBL/GenBank/DDBJ whole genome shotgun (WGS) entry which is preliminary data.</text>
</comment>
<organism evidence="2 3">
    <name type="scientific">Leptospira barantonii</name>
    <dbReference type="NCBI Taxonomy" id="2023184"/>
    <lineage>
        <taxon>Bacteria</taxon>
        <taxon>Pseudomonadati</taxon>
        <taxon>Spirochaetota</taxon>
        <taxon>Spirochaetia</taxon>
        <taxon>Leptospirales</taxon>
        <taxon>Leptospiraceae</taxon>
        <taxon>Leptospira</taxon>
    </lineage>
</organism>
<dbReference type="RefSeq" id="WP_135670786.1">
    <property type="nucleotide sequence ID" value="NZ_RQGN01000045.1"/>
</dbReference>
<dbReference type="EMBL" id="RQGN01000045">
    <property type="protein sequence ID" value="TGM03453.1"/>
    <property type="molecule type" value="Genomic_DNA"/>
</dbReference>
<dbReference type="AlphaFoldDB" id="A0A5F2BCZ2"/>
<accession>A0A5F2BCZ2</accession>
<dbReference type="OrthoDB" id="342586at2"/>
<keyword evidence="1" id="KW-0812">Transmembrane</keyword>
<feature type="transmembrane region" description="Helical" evidence="1">
    <location>
        <begin position="49"/>
        <end position="69"/>
    </location>
</feature>
<evidence type="ECO:0000256" key="1">
    <source>
        <dbReference type="SAM" id="Phobius"/>
    </source>
</evidence>
<sequence>MTVFTRRLILRVNGIVLIIASTVSFFVLDILGIYYGFGPEGRILKGHEFLGIGFFEAHGLALILGIHLFRAKPERIWHLTAMGAHFTLGTANLLFWKIFIVSGSLPMGYGTTGMHWFFVLLQLIAAIRSPKEE</sequence>
<feature type="transmembrane region" description="Helical" evidence="1">
    <location>
        <begin position="12"/>
        <end position="37"/>
    </location>
</feature>
<feature type="transmembrane region" description="Helical" evidence="1">
    <location>
        <begin position="107"/>
        <end position="127"/>
    </location>
</feature>
<protein>
    <recommendedName>
        <fullName evidence="4">DUF4383 domain-containing protein</fullName>
    </recommendedName>
</protein>
<reference evidence="2 3" key="1">
    <citation type="journal article" date="2019" name="PLoS Negl. Trop. Dis.">
        <title>Revisiting the worldwide diversity of Leptospira species in the environment.</title>
        <authorList>
            <person name="Vincent A.T."/>
            <person name="Schiettekatte O."/>
            <person name="Bourhy P."/>
            <person name="Veyrier F.J."/>
            <person name="Picardeau M."/>
        </authorList>
    </citation>
    <scope>NUCLEOTIDE SEQUENCE [LARGE SCALE GENOMIC DNA]</scope>
    <source>
        <strain evidence="2 3">201702444</strain>
    </source>
</reference>
<evidence type="ECO:0000313" key="2">
    <source>
        <dbReference type="EMBL" id="TGM03453.1"/>
    </source>
</evidence>
<keyword evidence="1" id="KW-0472">Membrane</keyword>
<name>A0A5F2BCZ2_9LEPT</name>
<evidence type="ECO:0000313" key="3">
    <source>
        <dbReference type="Proteomes" id="UP000298429"/>
    </source>
</evidence>
<dbReference type="Proteomes" id="UP000298429">
    <property type="component" value="Unassembled WGS sequence"/>
</dbReference>
<keyword evidence="1" id="KW-1133">Transmembrane helix</keyword>
<evidence type="ECO:0008006" key="4">
    <source>
        <dbReference type="Google" id="ProtNLM"/>
    </source>
</evidence>
<gene>
    <name evidence="2" type="ORF">EHQ76_09555</name>
</gene>
<proteinExistence type="predicted"/>
<feature type="transmembrane region" description="Helical" evidence="1">
    <location>
        <begin position="76"/>
        <end position="95"/>
    </location>
</feature>